<evidence type="ECO:0000256" key="7">
    <source>
        <dbReference type="ARBA" id="ARBA00023136"/>
    </source>
</evidence>
<evidence type="ECO:0000256" key="2">
    <source>
        <dbReference type="ARBA" id="ARBA00006653"/>
    </source>
</evidence>
<keyword evidence="7" id="KW-0472">Membrane</keyword>
<evidence type="ECO:0000256" key="4">
    <source>
        <dbReference type="ARBA" id="ARBA00022448"/>
    </source>
</evidence>
<dbReference type="HOGENOM" id="CLU_008852_0_0_1"/>
<dbReference type="Pfam" id="PF08700">
    <property type="entry name" value="VPS51_Exo84_N"/>
    <property type="match status" value="1"/>
</dbReference>
<dbReference type="PANTHER" id="PTHR31658">
    <property type="entry name" value="CONSERVED OLIGOMERIC GOLGI COMPLEX SUBUNIT 1"/>
    <property type="match status" value="1"/>
</dbReference>
<dbReference type="PANTHER" id="PTHR31658:SF0">
    <property type="entry name" value="CONSERVED OLIGOMERIC GOLGI COMPLEX SUBUNIT 1"/>
    <property type="match status" value="1"/>
</dbReference>
<keyword evidence="5" id="KW-0653">Protein transport</keyword>
<comment type="similarity">
    <text evidence="2">Belongs to the COG1 family.</text>
</comment>
<evidence type="ECO:0000256" key="5">
    <source>
        <dbReference type="ARBA" id="ARBA00022927"/>
    </source>
</evidence>
<keyword evidence="10" id="KW-1185">Reference proteome</keyword>
<dbReference type="GO" id="GO:0006891">
    <property type="term" value="P:intra-Golgi vesicle-mediated transport"/>
    <property type="evidence" value="ECO:0007669"/>
    <property type="project" value="InterPro"/>
</dbReference>
<dbReference type="OrthoDB" id="46189at2759"/>
<keyword evidence="4" id="KW-0813">Transport</keyword>
<comment type="subcellular location">
    <subcellularLocation>
        <location evidence="1">Golgi apparatus membrane</location>
        <topology evidence="1">Peripheral membrane protein</topology>
    </subcellularLocation>
</comment>
<dbReference type="EMBL" id="KN833687">
    <property type="protein sequence ID" value="KIK30245.1"/>
    <property type="molecule type" value="Genomic_DNA"/>
</dbReference>
<evidence type="ECO:0000256" key="3">
    <source>
        <dbReference type="ARBA" id="ARBA00020978"/>
    </source>
</evidence>
<evidence type="ECO:0000313" key="9">
    <source>
        <dbReference type="EMBL" id="KIK30245.1"/>
    </source>
</evidence>
<reference evidence="10" key="2">
    <citation type="submission" date="2015-01" db="EMBL/GenBank/DDBJ databases">
        <title>Evolutionary Origins and Diversification of the Mycorrhizal Mutualists.</title>
        <authorList>
            <consortium name="DOE Joint Genome Institute"/>
            <consortium name="Mycorrhizal Genomics Consortium"/>
            <person name="Kohler A."/>
            <person name="Kuo A."/>
            <person name="Nagy L.G."/>
            <person name="Floudas D."/>
            <person name="Copeland A."/>
            <person name="Barry K.W."/>
            <person name="Cichocki N."/>
            <person name="Veneault-Fourrey C."/>
            <person name="LaButti K."/>
            <person name="Lindquist E.A."/>
            <person name="Lipzen A."/>
            <person name="Lundell T."/>
            <person name="Morin E."/>
            <person name="Murat C."/>
            <person name="Riley R."/>
            <person name="Ohm R."/>
            <person name="Sun H."/>
            <person name="Tunlid A."/>
            <person name="Henrissat B."/>
            <person name="Grigoriev I.V."/>
            <person name="Hibbett D.S."/>
            <person name="Martin F."/>
        </authorList>
    </citation>
    <scope>NUCLEOTIDE SEQUENCE [LARGE SCALE GENOMIC DNA]</scope>
    <source>
        <strain evidence="10">441</strain>
    </source>
</reference>
<gene>
    <name evidence="9" type="ORF">PISMIDRAFT_390193</name>
</gene>
<evidence type="ECO:0000256" key="1">
    <source>
        <dbReference type="ARBA" id="ARBA00004395"/>
    </source>
</evidence>
<protein>
    <recommendedName>
        <fullName evidence="3">Conserved oligomeric Golgi complex subunit 1</fullName>
    </recommendedName>
</protein>
<evidence type="ECO:0000256" key="6">
    <source>
        <dbReference type="ARBA" id="ARBA00023034"/>
    </source>
</evidence>
<dbReference type="GO" id="GO:0015031">
    <property type="term" value="P:protein transport"/>
    <property type="evidence" value="ECO:0007669"/>
    <property type="project" value="UniProtKB-KW"/>
</dbReference>
<feature type="region of interest" description="Disordered" evidence="8">
    <location>
        <begin position="290"/>
        <end position="309"/>
    </location>
</feature>
<organism evidence="9 10">
    <name type="scientific">Pisolithus microcarpus 441</name>
    <dbReference type="NCBI Taxonomy" id="765257"/>
    <lineage>
        <taxon>Eukaryota</taxon>
        <taxon>Fungi</taxon>
        <taxon>Dikarya</taxon>
        <taxon>Basidiomycota</taxon>
        <taxon>Agaricomycotina</taxon>
        <taxon>Agaricomycetes</taxon>
        <taxon>Agaricomycetidae</taxon>
        <taxon>Boletales</taxon>
        <taxon>Sclerodermatineae</taxon>
        <taxon>Pisolithaceae</taxon>
        <taxon>Pisolithus</taxon>
    </lineage>
</organism>
<keyword evidence="6" id="KW-0333">Golgi apparatus</keyword>
<evidence type="ECO:0000256" key="8">
    <source>
        <dbReference type="SAM" id="MobiDB-lite"/>
    </source>
</evidence>
<dbReference type="InterPro" id="IPR033370">
    <property type="entry name" value="COG1"/>
</dbReference>
<dbReference type="GO" id="GO:0000139">
    <property type="term" value="C:Golgi membrane"/>
    <property type="evidence" value="ECO:0007669"/>
    <property type="project" value="UniProtKB-SubCell"/>
</dbReference>
<dbReference type="STRING" id="765257.A0A0C9YYM7"/>
<dbReference type="Proteomes" id="UP000054018">
    <property type="component" value="Unassembled WGS sequence"/>
</dbReference>
<dbReference type="AlphaFoldDB" id="A0A0C9YYM7"/>
<sequence>MRRRLQRQTDGWFEIAEHLEGAIPLHINTQTSTAILRPNTTTMATSPQGGQRVDPDQLFTKYTIAEVREKQIQLSADAEAKQEELRVMVGERYRDLLQSSTVIISLASSAKRVHDALDEIRDSIQSQQSPPVRNRVSNIAKEDSHLRTLQALCAHIKLLLDAPEQLWRLIEREKYFQAAWLFLLARVVHRALIRDDAQDEESWLNQGVDVLEQFPLIQRQWESVSHFRTQIIHRATLSLRATEKSYEDVCATLLTLHILESRPLTDTLTIYLSQRTKTLNVLLSKGSEISGKSVPNGQPAEAHTSGKSKFCHTKDEVKRSVQSLLAVISDTLNISREIFAASSAKPLATQVLEYMQEESPSTPAQTLPAGFLINTQTILAMLPSSTYLSLLPPNIKSYKPFVDLSPSSNFCTETLEAKLGDWFTQSTANVRDALQRALSSLQNVVGVWRVRSAWQKWISRCGLNHDERSVLSRLVDEATGERTTDIWKTALAHAKESFVEQLEVVRPEEAEEFSPLHNIYCPLPVPAHPPPGSRPSAFEASFQAHRARLARQLQGRTPRLQEVLNLLEDTAVSVQRDLSRISGKEKQSQLVEDVVTSYRPEAENLCSKILNILTESVDRLAQNLDLASGAQCLVFYGRLALELSTSSFAASIGCGHATQANFRQEAAALFTRVMERWTDHATSSEVARYTAGTIALQSRLTVTTTAGPSLLTLECLHSLSSSLHALGLVHHPLPFSDVAFETIIKFSASFVDAVNDGVCLDHDQALFDLYFLRRVVSTWGRDSDILLDKAITRIESQLHSPGKSHHDLDRSASETLSRTQMLITALLPVSAHPAKESGDKLAALLSHGVPTVDTTFVPAVNLAQPSSRFPLLLIDKR</sequence>
<proteinExistence type="inferred from homology"/>
<accession>A0A0C9YYM7</accession>
<evidence type="ECO:0000313" key="10">
    <source>
        <dbReference type="Proteomes" id="UP000054018"/>
    </source>
</evidence>
<name>A0A0C9YYM7_9AGAM</name>
<reference evidence="9 10" key="1">
    <citation type="submission" date="2014-04" db="EMBL/GenBank/DDBJ databases">
        <authorList>
            <consortium name="DOE Joint Genome Institute"/>
            <person name="Kuo A."/>
            <person name="Kohler A."/>
            <person name="Costa M.D."/>
            <person name="Nagy L.G."/>
            <person name="Floudas D."/>
            <person name="Copeland A."/>
            <person name="Barry K.W."/>
            <person name="Cichocki N."/>
            <person name="Veneault-Fourrey C."/>
            <person name="LaButti K."/>
            <person name="Lindquist E.A."/>
            <person name="Lipzen A."/>
            <person name="Lundell T."/>
            <person name="Morin E."/>
            <person name="Murat C."/>
            <person name="Sun H."/>
            <person name="Tunlid A."/>
            <person name="Henrissat B."/>
            <person name="Grigoriev I.V."/>
            <person name="Hibbett D.S."/>
            <person name="Martin F."/>
            <person name="Nordberg H.P."/>
            <person name="Cantor M.N."/>
            <person name="Hua S.X."/>
        </authorList>
    </citation>
    <scope>NUCLEOTIDE SEQUENCE [LARGE SCALE GENOMIC DNA]</scope>
    <source>
        <strain evidence="9 10">441</strain>
    </source>
</reference>
<dbReference type="GO" id="GO:0017119">
    <property type="term" value="C:Golgi transport complex"/>
    <property type="evidence" value="ECO:0007669"/>
    <property type="project" value="InterPro"/>
</dbReference>